<proteinExistence type="predicted"/>
<feature type="region of interest" description="Disordered" evidence="1">
    <location>
        <begin position="590"/>
        <end position="609"/>
    </location>
</feature>
<comment type="caution">
    <text evidence="2">The sequence shown here is derived from an EMBL/GenBank/DDBJ whole genome shotgun (WGS) entry which is preliminary data.</text>
</comment>
<evidence type="ECO:0000313" key="2">
    <source>
        <dbReference type="EMBL" id="KAJ7328883.1"/>
    </source>
</evidence>
<keyword evidence="3" id="KW-1185">Reference proteome</keyword>
<feature type="region of interest" description="Disordered" evidence="1">
    <location>
        <begin position="190"/>
        <end position="259"/>
    </location>
</feature>
<evidence type="ECO:0000256" key="1">
    <source>
        <dbReference type="SAM" id="MobiDB-lite"/>
    </source>
</evidence>
<accession>A0AAD6ZNI6</accession>
<name>A0AAD6ZNI6_9AGAR</name>
<dbReference type="AlphaFoldDB" id="A0AAD6ZNI6"/>
<dbReference type="EMBL" id="JARIHO010000038">
    <property type="protein sequence ID" value="KAJ7328883.1"/>
    <property type="molecule type" value="Genomic_DNA"/>
</dbReference>
<feature type="compositionally biased region" description="Polar residues" evidence="1">
    <location>
        <begin position="472"/>
        <end position="492"/>
    </location>
</feature>
<evidence type="ECO:0000313" key="3">
    <source>
        <dbReference type="Proteomes" id="UP001218218"/>
    </source>
</evidence>
<reference evidence="2" key="1">
    <citation type="submission" date="2023-03" db="EMBL/GenBank/DDBJ databases">
        <title>Massive genome expansion in bonnet fungi (Mycena s.s.) driven by repeated elements and novel gene families across ecological guilds.</title>
        <authorList>
            <consortium name="Lawrence Berkeley National Laboratory"/>
            <person name="Harder C.B."/>
            <person name="Miyauchi S."/>
            <person name="Viragh M."/>
            <person name="Kuo A."/>
            <person name="Thoen E."/>
            <person name="Andreopoulos B."/>
            <person name="Lu D."/>
            <person name="Skrede I."/>
            <person name="Drula E."/>
            <person name="Henrissat B."/>
            <person name="Morin E."/>
            <person name="Kohler A."/>
            <person name="Barry K."/>
            <person name="LaButti K."/>
            <person name="Morin E."/>
            <person name="Salamov A."/>
            <person name="Lipzen A."/>
            <person name="Mereny Z."/>
            <person name="Hegedus B."/>
            <person name="Baldrian P."/>
            <person name="Stursova M."/>
            <person name="Weitz H."/>
            <person name="Taylor A."/>
            <person name="Grigoriev I.V."/>
            <person name="Nagy L.G."/>
            <person name="Martin F."/>
            <person name="Kauserud H."/>
        </authorList>
    </citation>
    <scope>NUCLEOTIDE SEQUENCE</scope>
    <source>
        <strain evidence="2">CBHHK002</strain>
    </source>
</reference>
<protein>
    <submittedName>
        <fullName evidence="2">Uncharacterized protein</fullName>
    </submittedName>
</protein>
<dbReference type="Proteomes" id="UP001218218">
    <property type="component" value="Unassembled WGS sequence"/>
</dbReference>
<feature type="compositionally biased region" description="Acidic residues" evidence="1">
    <location>
        <begin position="207"/>
        <end position="257"/>
    </location>
</feature>
<feature type="compositionally biased region" description="Basic residues" evidence="1">
    <location>
        <begin position="513"/>
        <end position="530"/>
    </location>
</feature>
<organism evidence="2 3">
    <name type="scientific">Mycena albidolilacea</name>
    <dbReference type="NCBI Taxonomy" id="1033008"/>
    <lineage>
        <taxon>Eukaryota</taxon>
        <taxon>Fungi</taxon>
        <taxon>Dikarya</taxon>
        <taxon>Basidiomycota</taxon>
        <taxon>Agaricomycotina</taxon>
        <taxon>Agaricomycetes</taxon>
        <taxon>Agaricomycetidae</taxon>
        <taxon>Agaricales</taxon>
        <taxon>Marasmiineae</taxon>
        <taxon>Mycenaceae</taxon>
        <taxon>Mycena</taxon>
    </lineage>
</organism>
<gene>
    <name evidence="2" type="ORF">DFH08DRAFT_1023438</name>
</gene>
<feature type="region of interest" description="Disordered" evidence="1">
    <location>
        <begin position="471"/>
        <end position="561"/>
    </location>
</feature>
<sequence length="816" mass="92111">MQVLACRCQPAGVGLWVLVWLTAWRSLTVKFICVLQHALLLLEHVRALPPPASTGLSVWVRRHACEDMFVQFGCGRRSYGNIRMMLGSLKLNCFRLLSKNVWLVELAVLGAAVVENVPDDAMRDRQLLFLRVLFIRYLHQGSFEGDKMAYKLLEEAQMSNYWQYFHIYMGSGLCWTEELDLCETRHDDAVLNDGDSGCEDTSKEGEGEGEGEGEEMDWMDKDNEEVQGNGEDDEDDDEDEYLPDAGDSSENEEEEEEMLPHFVKSAWKPHSLPPTALLQPQADTVQLPFFWAKNMTDFVYGLGATPGSEIIVDDLVAMRNVKPEQYRVPAFLNALEVQPGNLLETSHPDIEASFLDHDWKLSYSELICSWVEPTVSLEDYEKSQIPLKPDPEYFFNSSDAQDLLEFIEEHPQMHPWDFNPMTAFKIKGWNPDIPGFNGSWPYPHSLLLLVIRETADHHAFLQRVHLEAYRPSPTNQSIPGTKLTSLNMSDTTPLASLAPVSPPPPLPPLVSKLGRRAQRNKNKQNKKKAQKTSAGQHTKHEVLGKKKRIGPHAYCTANNDDPEELDSGLVTVRTAPMNLLRSSVFGSSIQRLKPKPAPKPKDSSTPKPVPKIRYYNPFKDLKMDLVEFRETVYEQCGKDIVWFVWKRPDGTEQIMCATFRAIVICLQDFAETLECLQQNHWLVKVTKIRCRGILEHWAYGSMTGGGSRHPLKGAKGDGYGPYKIHQKQGSPCTNIKTCTREAVDADTLVEIGNTIVPGMKAEITSLAVKSGVNFLGRTGLSNFTCTNHISCMHDDLDFSLEDFLKRQKKKKGRGAL</sequence>